<comment type="subunit">
    <text evidence="13">Interacts with LGALS1 and laminin.</text>
</comment>
<evidence type="ECO:0000256" key="5">
    <source>
        <dbReference type="ARBA" id="ARBA00022729"/>
    </source>
</evidence>
<evidence type="ECO:0000313" key="18">
    <source>
        <dbReference type="Proteomes" id="UP000265000"/>
    </source>
</evidence>
<name>A0A3Q2Q5Q4_FUNHE</name>
<evidence type="ECO:0000256" key="13">
    <source>
        <dbReference type="ARBA" id="ARBA00064153"/>
    </source>
</evidence>
<keyword evidence="8" id="KW-0472">Membrane</keyword>
<dbReference type="GO" id="GO:0005886">
    <property type="term" value="C:plasma membrane"/>
    <property type="evidence" value="ECO:0007669"/>
    <property type="project" value="TreeGrafter"/>
</dbReference>
<dbReference type="PROSITE" id="PS00420">
    <property type="entry name" value="SRCR_1"/>
    <property type="match status" value="1"/>
</dbReference>
<evidence type="ECO:0000256" key="14">
    <source>
        <dbReference type="ARBA" id="ARBA00069168"/>
    </source>
</evidence>
<feature type="disulfide bond" evidence="15">
    <location>
        <begin position="245"/>
        <end position="306"/>
    </location>
</feature>
<dbReference type="STRING" id="8078.ENSFHEP00000022078"/>
<evidence type="ECO:0000256" key="3">
    <source>
        <dbReference type="ARBA" id="ARBA00022525"/>
    </source>
</evidence>
<dbReference type="FunFam" id="3.10.250.10:FF:000016">
    <property type="entry name" value="Scavenger receptor cysteine-rich protein type 12"/>
    <property type="match status" value="1"/>
</dbReference>
<evidence type="ECO:0000256" key="9">
    <source>
        <dbReference type="ARBA" id="ARBA00023157"/>
    </source>
</evidence>
<comment type="subcellular location">
    <subcellularLocation>
        <location evidence="1">Membrane</location>
        <topology evidence="1">Single-pass membrane protein</topology>
    </subcellularLocation>
    <subcellularLocation>
        <location evidence="2">Secreted</location>
    </subcellularLocation>
</comment>
<comment type="function">
    <text evidence="12">Binds to extracellular matrix proteins. Binds to pathogen-associated molecular patterns (PAMPs) present on the cell walls of Gram-positive and Gram-negative bacteria and fungi, behaving as a pattern recognition receptor (PRR). Induces bacterial and fungal aggregation and subsequent inhibition of PAMP-induced cytokine release. Does not possess intrinsic bactericidal activity. May play a role in the innate defense and homeostasis of certain epithelial surfaces.</text>
</comment>
<feature type="domain" description="SRCR" evidence="16">
    <location>
        <begin position="10"/>
        <end position="110"/>
    </location>
</feature>
<feature type="disulfide bond" evidence="15">
    <location>
        <begin position="232"/>
        <end position="296"/>
    </location>
</feature>
<evidence type="ECO:0000256" key="12">
    <source>
        <dbReference type="ARBA" id="ARBA00058074"/>
    </source>
</evidence>
<feature type="disulfide bond" evidence="15">
    <location>
        <begin position="175"/>
        <end position="185"/>
    </location>
</feature>
<dbReference type="FunFam" id="3.10.250.10:FF:000007">
    <property type="entry name" value="Soluble scavenger receptor cysteine-rich domain-containing protein SSC5D"/>
    <property type="match status" value="1"/>
</dbReference>
<reference evidence="17" key="1">
    <citation type="submission" date="2025-08" db="UniProtKB">
        <authorList>
            <consortium name="Ensembl"/>
        </authorList>
    </citation>
    <scope>IDENTIFICATION</scope>
</reference>
<evidence type="ECO:0000256" key="8">
    <source>
        <dbReference type="ARBA" id="ARBA00023136"/>
    </source>
</evidence>
<proteinExistence type="predicted"/>
<keyword evidence="10" id="KW-0675">Receptor</keyword>
<keyword evidence="7" id="KW-1133">Transmembrane helix</keyword>
<feature type="disulfide bond" evidence="15">
    <location>
        <begin position="385"/>
        <end position="395"/>
    </location>
</feature>
<reference evidence="17" key="2">
    <citation type="submission" date="2025-09" db="UniProtKB">
        <authorList>
            <consortium name="Ensembl"/>
        </authorList>
    </citation>
    <scope>IDENTIFICATION</scope>
</reference>
<protein>
    <recommendedName>
        <fullName evidence="14">Soluble scavenger receptor cysteine-rich domain-containing protein SSC5D</fullName>
    </recommendedName>
</protein>
<feature type="disulfide bond" evidence="15">
    <location>
        <begin position="276"/>
        <end position="286"/>
    </location>
</feature>
<dbReference type="Proteomes" id="UP000265000">
    <property type="component" value="Unplaced"/>
</dbReference>
<dbReference type="SMART" id="SM00202">
    <property type="entry name" value="SR"/>
    <property type="match status" value="4"/>
</dbReference>
<dbReference type="GO" id="GO:0005615">
    <property type="term" value="C:extracellular space"/>
    <property type="evidence" value="ECO:0007669"/>
    <property type="project" value="TreeGrafter"/>
</dbReference>
<comment type="caution">
    <text evidence="15">Lacks conserved residue(s) required for the propagation of feature annotation.</text>
</comment>
<dbReference type="PROSITE" id="PS50287">
    <property type="entry name" value="SRCR_2"/>
    <property type="match status" value="4"/>
</dbReference>
<keyword evidence="9 15" id="KW-1015">Disulfide bond</keyword>
<keyword evidence="3" id="KW-0964">Secreted</keyword>
<dbReference type="PRINTS" id="PR00258">
    <property type="entry name" value="SPERACTRCPTR"/>
</dbReference>
<evidence type="ECO:0000256" key="2">
    <source>
        <dbReference type="ARBA" id="ARBA00004613"/>
    </source>
</evidence>
<feature type="domain" description="SRCR" evidence="16">
    <location>
        <begin position="315"/>
        <end position="416"/>
    </location>
</feature>
<dbReference type="AlphaFoldDB" id="A0A3Q2Q5Q4"/>
<evidence type="ECO:0000259" key="16">
    <source>
        <dbReference type="PROSITE" id="PS50287"/>
    </source>
</evidence>
<dbReference type="SUPFAM" id="SSF56487">
    <property type="entry name" value="SRCR-like"/>
    <property type="match status" value="4"/>
</dbReference>
<dbReference type="GO" id="GO:0031638">
    <property type="term" value="P:zymogen activation"/>
    <property type="evidence" value="ECO:0007669"/>
    <property type="project" value="TreeGrafter"/>
</dbReference>
<dbReference type="InterPro" id="IPR001190">
    <property type="entry name" value="SRCR"/>
</dbReference>
<feature type="disulfide bond" evidence="15">
    <location>
        <begin position="79"/>
        <end position="89"/>
    </location>
</feature>
<evidence type="ECO:0000256" key="6">
    <source>
        <dbReference type="ARBA" id="ARBA00022737"/>
    </source>
</evidence>
<dbReference type="GO" id="GO:0004252">
    <property type="term" value="F:serine-type endopeptidase activity"/>
    <property type="evidence" value="ECO:0007669"/>
    <property type="project" value="TreeGrafter"/>
</dbReference>
<dbReference type="GeneTree" id="ENSGT00950000183145"/>
<evidence type="ECO:0000256" key="1">
    <source>
        <dbReference type="ARBA" id="ARBA00004167"/>
    </source>
</evidence>
<dbReference type="InterPro" id="IPR036772">
    <property type="entry name" value="SRCR-like_dom_sf"/>
</dbReference>
<evidence type="ECO:0000256" key="7">
    <source>
        <dbReference type="ARBA" id="ARBA00022989"/>
    </source>
</evidence>
<evidence type="ECO:0000313" key="17">
    <source>
        <dbReference type="Ensembl" id="ENSFHEP00000022078.1"/>
    </source>
</evidence>
<keyword evidence="18" id="KW-1185">Reference proteome</keyword>
<feature type="disulfide bond" evidence="15">
    <location>
        <begin position="48"/>
        <end position="109"/>
    </location>
</feature>
<dbReference type="PANTHER" id="PTHR48071">
    <property type="entry name" value="SRCR DOMAIN-CONTAINING PROTEIN"/>
    <property type="match status" value="1"/>
</dbReference>
<accession>A0A3Q2Q5Q4</accession>
<dbReference type="Pfam" id="PF00530">
    <property type="entry name" value="SRCR"/>
    <property type="match status" value="4"/>
</dbReference>
<feature type="domain" description="SRCR" evidence="16">
    <location>
        <begin position="208"/>
        <end position="307"/>
    </location>
</feature>
<evidence type="ECO:0000256" key="4">
    <source>
        <dbReference type="ARBA" id="ARBA00022692"/>
    </source>
</evidence>
<organism evidence="17 18">
    <name type="scientific">Fundulus heteroclitus</name>
    <name type="common">Killifish</name>
    <name type="synonym">Mummichog</name>
    <dbReference type="NCBI Taxonomy" id="8078"/>
    <lineage>
        <taxon>Eukaryota</taxon>
        <taxon>Metazoa</taxon>
        <taxon>Chordata</taxon>
        <taxon>Craniata</taxon>
        <taxon>Vertebrata</taxon>
        <taxon>Euteleostomi</taxon>
        <taxon>Actinopterygii</taxon>
        <taxon>Neopterygii</taxon>
        <taxon>Teleostei</taxon>
        <taxon>Neoteleostei</taxon>
        <taxon>Acanthomorphata</taxon>
        <taxon>Ovalentaria</taxon>
        <taxon>Atherinomorphae</taxon>
        <taxon>Cyprinodontiformes</taxon>
        <taxon>Fundulidae</taxon>
        <taxon>Fundulus</taxon>
    </lineage>
</organism>
<dbReference type="Ensembl" id="ENSFHET00000013823.1">
    <property type="protein sequence ID" value="ENSFHEP00000022078.1"/>
    <property type="gene ID" value="ENSFHEG00000000071.1"/>
</dbReference>
<keyword evidence="6" id="KW-0677">Repeat</keyword>
<feature type="disulfide bond" evidence="15">
    <location>
        <begin position="35"/>
        <end position="99"/>
    </location>
</feature>
<evidence type="ECO:0000256" key="15">
    <source>
        <dbReference type="PROSITE-ProRule" id="PRU00196"/>
    </source>
</evidence>
<dbReference type="PANTHER" id="PTHR48071:SF15">
    <property type="entry name" value="SRCR DOMAIN-CONTAINING PROTEIN"/>
    <property type="match status" value="1"/>
</dbReference>
<keyword evidence="5" id="KW-0732">Signal</keyword>
<evidence type="ECO:0000256" key="10">
    <source>
        <dbReference type="ARBA" id="ARBA00023170"/>
    </source>
</evidence>
<feature type="domain" description="SRCR" evidence="16">
    <location>
        <begin position="111"/>
        <end position="204"/>
    </location>
</feature>
<keyword evidence="4" id="KW-0812">Transmembrane</keyword>
<evidence type="ECO:0000256" key="11">
    <source>
        <dbReference type="ARBA" id="ARBA00023180"/>
    </source>
</evidence>
<sequence>MIALLSTEHIRLAGSDWFCSGRVEIYHNGVWGTVCDDSFDNNDAQVVCKQLGCGQPLTVHASAYFGEGTGEIWLDDVGCSGYEASLSQCSHSGFGSNNCEHSEDVGVTCLFHQISPYQSCSGNVQIYHDWAWREVSYNGFDMNAANVACRQMGCGPAASISQYNYNYNVLDDVSCSGSEVSLKECQHRNPWTYHYGHRVYVACSGYPVRLIGPSRCAGRVEVYNSNGWQTVCDDGWDLNDAQVVCRQLGCGTALAATHSAYFGKGPDKILLDDVGCTGSETYLTDCSHRGYWVQNCTHNQDAGVICSDSSDSGLIRLTGPNRCSGRVEIYNNGSWGTVCNNSWNINEARVVCRQLGCGTSLTLAATHSACFGKGTDKIVFDDVGCTGSETHLIQCSKRGYLSHDCTHNQDAGVICSGEKMFITVQFSFSAKSTMCVFCQR</sequence>
<keyword evidence="11" id="KW-0325">Glycoprotein</keyword>
<dbReference type="Gene3D" id="3.10.250.10">
    <property type="entry name" value="SRCR-like domain"/>
    <property type="match status" value="4"/>
</dbReference>
<dbReference type="FunFam" id="3.10.250.10:FF:000006">
    <property type="entry name" value="neurotrypsin isoform X2"/>
    <property type="match status" value="2"/>
</dbReference>